<feature type="region of interest" description="Disordered" evidence="4">
    <location>
        <begin position="686"/>
        <end position="725"/>
    </location>
</feature>
<feature type="compositionally biased region" description="Basic residues" evidence="4">
    <location>
        <begin position="29"/>
        <end position="39"/>
    </location>
</feature>
<evidence type="ECO:0000256" key="4">
    <source>
        <dbReference type="SAM" id="MobiDB-lite"/>
    </source>
</evidence>
<feature type="compositionally biased region" description="Basic and acidic residues" evidence="4">
    <location>
        <begin position="129"/>
        <end position="138"/>
    </location>
</feature>
<dbReference type="InterPro" id="IPR005343">
    <property type="entry name" value="Noc2"/>
</dbReference>
<keyword evidence="6" id="KW-1185">Reference proteome</keyword>
<keyword evidence="3" id="KW-0539">Nucleus</keyword>
<evidence type="ECO:0000256" key="3">
    <source>
        <dbReference type="ARBA" id="ARBA00023242"/>
    </source>
</evidence>
<feature type="region of interest" description="Disordered" evidence="4">
    <location>
        <begin position="1"/>
        <end position="138"/>
    </location>
</feature>
<comment type="similarity">
    <text evidence="2">Belongs to the NOC2 family.</text>
</comment>
<protein>
    <recommendedName>
        <fullName evidence="7">Nucleolar complex protein 2</fullName>
    </recommendedName>
</protein>
<feature type="region of interest" description="Disordered" evidence="4">
    <location>
        <begin position="160"/>
        <end position="186"/>
    </location>
</feature>
<evidence type="ECO:0000313" key="5">
    <source>
        <dbReference type="EMBL" id="WPK22907.1"/>
    </source>
</evidence>
<dbReference type="Proteomes" id="UP001338582">
    <property type="component" value="Chromosome 1"/>
</dbReference>
<dbReference type="GO" id="GO:0030690">
    <property type="term" value="C:Noc1p-Noc2p complex"/>
    <property type="evidence" value="ECO:0007669"/>
    <property type="project" value="TreeGrafter"/>
</dbReference>
<feature type="compositionally biased region" description="Acidic residues" evidence="4">
    <location>
        <begin position="699"/>
        <end position="725"/>
    </location>
</feature>
<gene>
    <name evidence="5" type="ORF">PUMCH_000129</name>
</gene>
<feature type="compositionally biased region" description="Basic and acidic residues" evidence="4">
    <location>
        <begin position="46"/>
        <end position="58"/>
    </location>
</feature>
<proteinExistence type="inferred from homology"/>
<dbReference type="KEGG" id="asau:88171198"/>
<feature type="compositionally biased region" description="Acidic residues" evidence="4">
    <location>
        <begin position="160"/>
        <end position="172"/>
    </location>
</feature>
<dbReference type="GO" id="GO:0042273">
    <property type="term" value="P:ribosomal large subunit biogenesis"/>
    <property type="evidence" value="ECO:0007669"/>
    <property type="project" value="TreeGrafter"/>
</dbReference>
<dbReference type="InterPro" id="IPR016024">
    <property type="entry name" value="ARM-type_fold"/>
</dbReference>
<feature type="compositionally biased region" description="Basic and acidic residues" evidence="4">
    <location>
        <begin position="173"/>
        <end position="186"/>
    </location>
</feature>
<feature type="compositionally biased region" description="Basic residues" evidence="4">
    <location>
        <begin position="1"/>
        <end position="17"/>
    </location>
</feature>
<dbReference type="GO" id="GO:0005730">
    <property type="term" value="C:nucleolus"/>
    <property type="evidence" value="ECO:0007669"/>
    <property type="project" value="TreeGrafter"/>
</dbReference>
<evidence type="ECO:0008006" key="7">
    <source>
        <dbReference type="Google" id="ProtNLM"/>
    </source>
</evidence>
<name>A0AAX4H2Y0_9ASCO</name>
<dbReference type="EMBL" id="CP138894">
    <property type="protein sequence ID" value="WPK22907.1"/>
    <property type="molecule type" value="Genomic_DNA"/>
</dbReference>
<comment type="subcellular location">
    <subcellularLocation>
        <location evidence="1">Nucleus</location>
    </subcellularLocation>
</comment>
<dbReference type="Pfam" id="PF03715">
    <property type="entry name" value="Noc2"/>
    <property type="match status" value="1"/>
</dbReference>
<evidence type="ECO:0000256" key="1">
    <source>
        <dbReference type="ARBA" id="ARBA00004123"/>
    </source>
</evidence>
<dbReference type="SUPFAM" id="SSF48371">
    <property type="entry name" value="ARM repeat"/>
    <property type="match status" value="1"/>
</dbReference>
<dbReference type="PANTHER" id="PTHR12687:SF4">
    <property type="entry name" value="NUCLEOLAR COMPLEX PROTEIN 2 HOMOLOG"/>
    <property type="match status" value="1"/>
</dbReference>
<dbReference type="GO" id="GO:0030691">
    <property type="term" value="C:Noc2p-Noc3p complex"/>
    <property type="evidence" value="ECO:0007669"/>
    <property type="project" value="TreeGrafter"/>
</dbReference>
<evidence type="ECO:0000256" key="2">
    <source>
        <dbReference type="ARBA" id="ARBA00005907"/>
    </source>
</evidence>
<dbReference type="AlphaFoldDB" id="A0AAX4H2Y0"/>
<reference evidence="5 6" key="1">
    <citation type="submission" date="2023-10" db="EMBL/GenBank/DDBJ databases">
        <title>Draft Genome Sequence of Candida saopaulonensis from a very Premature Infant with Sepsis.</title>
        <authorList>
            <person name="Ning Y."/>
            <person name="Dai R."/>
            <person name="Xiao M."/>
            <person name="Xu Y."/>
            <person name="Yan Q."/>
            <person name="Zhang L."/>
        </authorList>
    </citation>
    <scope>NUCLEOTIDE SEQUENCE [LARGE SCALE GENOMIC DNA]</scope>
    <source>
        <strain evidence="5 6">19XY460</strain>
    </source>
</reference>
<dbReference type="PANTHER" id="PTHR12687">
    <property type="entry name" value="NUCLEOLAR COMPLEX 2 AND RAD4-RELATED"/>
    <property type="match status" value="1"/>
</dbReference>
<dbReference type="GO" id="GO:0005654">
    <property type="term" value="C:nucleoplasm"/>
    <property type="evidence" value="ECO:0007669"/>
    <property type="project" value="TreeGrafter"/>
</dbReference>
<dbReference type="GeneID" id="88171198"/>
<dbReference type="RefSeq" id="XP_062875294.1">
    <property type="nucleotide sequence ID" value="XM_063019224.1"/>
</dbReference>
<evidence type="ECO:0000313" key="6">
    <source>
        <dbReference type="Proteomes" id="UP001338582"/>
    </source>
</evidence>
<accession>A0AAX4H2Y0</accession>
<feature type="compositionally biased region" description="Basic and acidic residues" evidence="4">
    <location>
        <begin position="18"/>
        <end position="28"/>
    </location>
</feature>
<feature type="compositionally biased region" description="Basic and acidic residues" evidence="4">
    <location>
        <begin position="686"/>
        <end position="698"/>
    </location>
</feature>
<organism evidence="5 6">
    <name type="scientific">Australozyma saopauloensis</name>
    <dbReference type="NCBI Taxonomy" id="291208"/>
    <lineage>
        <taxon>Eukaryota</taxon>
        <taxon>Fungi</taxon>
        <taxon>Dikarya</taxon>
        <taxon>Ascomycota</taxon>
        <taxon>Saccharomycotina</taxon>
        <taxon>Pichiomycetes</taxon>
        <taxon>Metschnikowiaceae</taxon>
        <taxon>Australozyma</taxon>
    </lineage>
</organism>
<feature type="compositionally biased region" description="Acidic residues" evidence="4">
    <location>
        <begin position="85"/>
        <end position="121"/>
    </location>
</feature>
<sequence length="725" mass="82233">MAKTSKATKKFQNKHLKHTLEHRREVQKQNKKIAQRKGKSTGSEPEPPKVKKTARETFDDMSVEQFFEGGFEVPKPKRGTKISTAEDDSEEESGSENEEEDQSDEGSAEDDGESSEEDDDEKMAQNMDALKENDPEFYKYLKENDKQLLDFEAVNPLDAMSDDESEAEDSEKDEGPLSESKRRSRTDITRELLKKCDDQLKSNPSTQSIQRVVAAFKSAVNFDNSEEQNSKFTMNDPSVLTDLMMLGLQSVPRAMHKISPYKVNLRGIRSLNEKNDKNTNLGRIMKSQAGSYLALLSEINNTETAALVLSSLQEVLPYYISQRKILKQLVGAVVEVWASTRDVDTQVATYAFLNNAAREYPKSVLDVVLRSSYSAFLKSCRVTNPHTVDQLNFAKNSAAELFGIDEQLSYSIGFDFVRQLAVHLRNSLTGTSGAASKDAYKSIYNWQFCHSLDFWSRVLARLCNPEKELVDHKSHESPLRSLIYPLVQVTLGTIRLIPTAQFFPLRFYLIRSLIRLSQGTEVFIPIFPLVLEILTSTAFTKPGKPSSLPAIDFDYQIKVSLQYLGTKVYQDGLSEQLIELSSEYFALYSKNIAFPELATPAILSLRRFMKKSKNVRFNKQLQQFVEKLNANASFITVKRSRVDYGPANKTEAANFLKDESWEFTPLGQFVVVQRKTREERQNLLKQALKDEENAKKNDDDVDMEDAVDAIVSGDEDSMSEEEEEE</sequence>